<gene>
    <name evidence="2" type="ORF">GCM10010919_14400</name>
</gene>
<organism evidence="2 3">
    <name type="scientific">Alishewanella longhuensis</name>
    <dbReference type="NCBI Taxonomy" id="1091037"/>
    <lineage>
        <taxon>Bacteria</taxon>
        <taxon>Pseudomonadati</taxon>
        <taxon>Pseudomonadota</taxon>
        <taxon>Gammaproteobacteria</taxon>
        <taxon>Alteromonadales</taxon>
        <taxon>Alteromonadaceae</taxon>
        <taxon>Alishewanella</taxon>
    </lineage>
</organism>
<evidence type="ECO:0000256" key="1">
    <source>
        <dbReference type="SAM" id="Phobius"/>
    </source>
</evidence>
<name>A0ABQ3KX86_9ALTE</name>
<evidence type="ECO:0000313" key="2">
    <source>
        <dbReference type="EMBL" id="GHG66583.1"/>
    </source>
</evidence>
<dbReference type="EMBL" id="BNAO01000003">
    <property type="protein sequence ID" value="GHG66583.1"/>
    <property type="molecule type" value="Genomic_DNA"/>
</dbReference>
<proteinExistence type="predicted"/>
<protein>
    <recommendedName>
        <fullName evidence="4">DUF3955 domain-containing protein</fullName>
    </recommendedName>
</protein>
<evidence type="ECO:0000313" key="3">
    <source>
        <dbReference type="Proteomes" id="UP000659697"/>
    </source>
</evidence>
<feature type="transmembrane region" description="Helical" evidence="1">
    <location>
        <begin position="56"/>
        <end position="75"/>
    </location>
</feature>
<keyword evidence="1" id="KW-0472">Membrane</keyword>
<dbReference type="Proteomes" id="UP000659697">
    <property type="component" value="Unassembled WGS sequence"/>
</dbReference>
<keyword evidence="1" id="KW-1133">Transmembrane helix</keyword>
<sequence>MSDEKKIEFKYSEPLNTILLVLIMIAVSAVSVFLYFQITQPSESSLLYGLNPFYQLGVLFVASLAFILLIARPLIRLILLKPNKK</sequence>
<keyword evidence="1" id="KW-0812">Transmembrane</keyword>
<reference evidence="3" key="1">
    <citation type="journal article" date="2019" name="Int. J. Syst. Evol. Microbiol.">
        <title>The Global Catalogue of Microorganisms (GCM) 10K type strain sequencing project: providing services to taxonomists for standard genome sequencing and annotation.</title>
        <authorList>
            <consortium name="The Broad Institute Genomics Platform"/>
            <consortium name="The Broad Institute Genome Sequencing Center for Infectious Disease"/>
            <person name="Wu L."/>
            <person name="Ma J."/>
        </authorList>
    </citation>
    <scope>NUCLEOTIDE SEQUENCE [LARGE SCALE GENOMIC DNA]</scope>
    <source>
        <strain evidence="3">CGMCC 1.7003</strain>
    </source>
</reference>
<evidence type="ECO:0008006" key="4">
    <source>
        <dbReference type="Google" id="ProtNLM"/>
    </source>
</evidence>
<accession>A0ABQ3KX86</accession>
<feature type="transmembrane region" description="Helical" evidence="1">
    <location>
        <begin position="15"/>
        <end position="36"/>
    </location>
</feature>
<keyword evidence="3" id="KW-1185">Reference proteome</keyword>
<comment type="caution">
    <text evidence="2">The sequence shown here is derived from an EMBL/GenBank/DDBJ whole genome shotgun (WGS) entry which is preliminary data.</text>
</comment>